<dbReference type="SMART" id="SM00064">
    <property type="entry name" value="FYVE"/>
    <property type="match status" value="1"/>
</dbReference>
<dbReference type="InterPro" id="IPR052727">
    <property type="entry name" value="Rab4/Rab5_effector"/>
</dbReference>
<proteinExistence type="predicted"/>
<evidence type="ECO:0000256" key="1">
    <source>
        <dbReference type="ARBA" id="ARBA00022723"/>
    </source>
</evidence>
<dbReference type="InterPro" id="IPR013087">
    <property type="entry name" value="Znf_C2H2_type"/>
</dbReference>
<dbReference type="GO" id="GO:0008270">
    <property type="term" value="F:zinc ion binding"/>
    <property type="evidence" value="ECO:0007669"/>
    <property type="project" value="UniProtKB-KW"/>
</dbReference>
<dbReference type="PROSITE" id="PS50178">
    <property type="entry name" value="ZF_FYVE"/>
    <property type="match status" value="1"/>
</dbReference>
<dbReference type="InterPro" id="IPR017455">
    <property type="entry name" value="Znf_FYVE-rel"/>
</dbReference>
<dbReference type="PANTHER" id="PTHR13510:SF44">
    <property type="entry name" value="RABENOSYN-5"/>
    <property type="match status" value="1"/>
</dbReference>
<evidence type="ECO:0000256" key="2">
    <source>
        <dbReference type="ARBA" id="ARBA00022771"/>
    </source>
</evidence>
<keyword evidence="8" id="KW-1185">Reference proteome</keyword>
<keyword evidence="1" id="KW-0479">Metal-binding</keyword>
<evidence type="ECO:0000259" key="5">
    <source>
        <dbReference type="PROSITE" id="PS50157"/>
    </source>
</evidence>
<evidence type="ECO:0000256" key="4">
    <source>
        <dbReference type="PROSITE-ProRule" id="PRU00042"/>
    </source>
</evidence>
<name>A0A5N4AWA0_PHOPY</name>
<evidence type="ECO:0008006" key="9">
    <source>
        <dbReference type="Google" id="ProtNLM"/>
    </source>
</evidence>
<dbReference type="AlphaFoldDB" id="A0A5N4AWA0"/>
<accession>A0A5N4AWA0</accession>
<dbReference type="InterPro" id="IPR013083">
    <property type="entry name" value="Znf_RING/FYVE/PHD"/>
</dbReference>
<dbReference type="Pfam" id="PF01363">
    <property type="entry name" value="FYVE"/>
    <property type="match status" value="1"/>
</dbReference>
<dbReference type="SUPFAM" id="SSF140125">
    <property type="entry name" value="Rabenosyn-5 Rab-binding domain-like"/>
    <property type="match status" value="1"/>
</dbReference>
<dbReference type="InParanoid" id="A0A5N4AWA0"/>
<dbReference type="EMBL" id="VVIM01000002">
    <property type="protein sequence ID" value="KAB0801597.1"/>
    <property type="molecule type" value="Genomic_DNA"/>
</dbReference>
<dbReference type="OrthoDB" id="166134at2759"/>
<dbReference type="InterPro" id="IPR000306">
    <property type="entry name" value="Znf_FYVE"/>
</dbReference>
<dbReference type="InterPro" id="IPR036531">
    <property type="entry name" value="Rbsn_Rab-bd_sf"/>
</dbReference>
<dbReference type="PROSITE" id="PS00028">
    <property type="entry name" value="ZINC_FINGER_C2H2_1"/>
    <property type="match status" value="1"/>
</dbReference>
<reference evidence="7 8" key="1">
    <citation type="journal article" date="2018" name="Elife">
        <title>Firefly genomes illuminate parallel origins of bioluminescence in beetles.</title>
        <authorList>
            <person name="Fallon T.R."/>
            <person name="Lower S.E."/>
            <person name="Chang C.H."/>
            <person name="Bessho-Uehara M."/>
            <person name="Martin G.J."/>
            <person name="Bewick A.J."/>
            <person name="Behringer M."/>
            <person name="Debat H.J."/>
            <person name="Wong I."/>
            <person name="Day J.C."/>
            <person name="Suvorov A."/>
            <person name="Silva C.J."/>
            <person name="Stanger-Hall K.F."/>
            <person name="Hall D.W."/>
            <person name="Schmitz R.J."/>
            <person name="Nelson D.R."/>
            <person name="Lewis S.M."/>
            <person name="Shigenobu S."/>
            <person name="Bybee S.M."/>
            <person name="Larracuente A.M."/>
            <person name="Oba Y."/>
            <person name="Weng J.K."/>
        </authorList>
    </citation>
    <scope>NUCLEOTIDE SEQUENCE [LARGE SCALE GENOMIC DNA]</scope>
    <source>
        <strain evidence="7">1611_PpyrPB1</strain>
        <tissue evidence="7">Whole body</tissue>
    </source>
</reference>
<evidence type="ECO:0000259" key="6">
    <source>
        <dbReference type="PROSITE" id="PS50178"/>
    </source>
</evidence>
<protein>
    <recommendedName>
        <fullName evidence="9">FYVE-type domain-containing protein</fullName>
    </recommendedName>
</protein>
<gene>
    <name evidence="7" type="ORF">PPYR_03783</name>
</gene>
<dbReference type="Pfam" id="PF11464">
    <property type="entry name" value="Rbsn"/>
    <property type="match status" value="1"/>
</dbReference>
<evidence type="ECO:0000313" key="7">
    <source>
        <dbReference type="EMBL" id="KAB0801597.1"/>
    </source>
</evidence>
<sequence length="436" mass="50441">MAMAQSPLDTDIQEGFICPVCYKDYRSSSNLFSHFVELHSEEQDLLKSIKDLVGKAKKRILKIDEKDLELFKNELSLQEFHWDYIEPQEPGVSRKHTDFFKIVRRERLDHRTSETNRLIIRLDKLLHINGSDRKQQEQELVTWLDGTAVSRCPSCAATFNITRRQHHCRLCGSVMCNLCSCFLSCDVAKMIVTNVYTDRDNSSSKVEDNIRLCTHCMNMLESRNQVQMIQGNQPLICQLYDRLQKTKIDLQESINLYEKMCNSLMSSEDTFHLKDAQSLRASIAQQAEVLDIISKQIMSISSEDNQPKLSLLKNAIRQATTRYIKEYLLVLPNPAELDKMRKNRTIKHLQAVELPKPVSLKKIAVTTGWSPENLAVQQSVTDTPNDPLEEQIKIVQNYIEQARSANRYEEVVSLEENLKFLKEAYRMNQIHSDINV</sequence>
<evidence type="ECO:0000256" key="3">
    <source>
        <dbReference type="ARBA" id="ARBA00022833"/>
    </source>
</evidence>
<dbReference type="InterPro" id="IPR011011">
    <property type="entry name" value="Znf_FYVE_PHD"/>
</dbReference>
<keyword evidence="3" id="KW-0862">Zinc</keyword>
<evidence type="ECO:0000313" key="8">
    <source>
        <dbReference type="Proteomes" id="UP000327044"/>
    </source>
</evidence>
<dbReference type="Gene3D" id="3.30.40.10">
    <property type="entry name" value="Zinc/RING finger domain, C3HC4 (zinc finger)"/>
    <property type="match status" value="1"/>
</dbReference>
<feature type="domain" description="FYVE-type" evidence="6">
    <location>
        <begin position="146"/>
        <end position="221"/>
    </location>
</feature>
<dbReference type="Proteomes" id="UP000327044">
    <property type="component" value="Unassembled WGS sequence"/>
</dbReference>
<organism evidence="7 8">
    <name type="scientific">Photinus pyralis</name>
    <name type="common">Common eastern firefly</name>
    <name type="synonym">Lampyris pyralis</name>
    <dbReference type="NCBI Taxonomy" id="7054"/>
    <lineage>
        <taxon>Eukaryota</taxon>
        <taxon>Metazoa</taxon>
        <taxon>Ecdysozoa</taxon>
        <taxon>Arthropoda</taxon>
        <taxon>Hexapoda</taxon>
        <taxon>Insecta</taxon>
        <taxon>Pterygota</taxon>
        <taxon>Neoptera</taxon>
        <taxon>Endopterygota</taxon>
        <taxon>Coleoptera</taxon>
        <taxon>Polyphaga</taxon>
        <taxon>Elateriformia</taxon>
        <taxon>Elateroidea</taxon>
        <taxon>Lampyridae</taxon>
        <taxon>Lampyrinae</taxon>
        <taxon>Photinus</taxon>
    </lineage>
</organism>
<feature type="domain" description="C2H2-type" evidence="5">
    <location>
        <begin position="16"/>
        <end position="44"/>
    </location>
</feature>
<dbReference type="SUPFAM" id="SSF57903">
    <property type="entry name" value="FYVE/PHD zinc finger"/>
    <property type="match status" value="1"/>
</dbReference>
<keyword evidence="2 4" id="KW-0863">Zinc-finger</keyword>
<dbReference type="PANTHER" id="PTHR13510">
    <property type="entry name" value="FYVE-FINGER-CONTAINING RAB5 EFFECTOR PROTEIN RABENOSYN-5-RELATED"/>
    <property type="match status" value="1"/>
</dbReference>
<dbReference type="PROSITE" id="PS50157">
    <property type="entry name" value="ZINC_FINGER_C2H2_2"/>
    <property type="match status" value="1"/>
</dbReference>
<dbReference type="Gene3D" id="4.10.860.20">
    <property type="entry name" value="Rabenosyn, Rab binding domain"/>
    <property type="match status" value="1"/>
</dbReference>
<dbReference type="FunCoup" id="A0A5N4AWA0">
    <property type="interactions" value="1798"/>
</dbReference>
<comment type="caution">
    <text evidence="7">The sequence shown here is derived from an EMBL/GenBank/DDBJ whole genome shotgun (WGS) entry which is preliminary data.</text>
</comment>
<dbReference type="InterPro" id="IPR021565">
    <property type="entry name" value="Rbsn_Rab-bd"/>
</dbReference>